<dbReference type="InterPro" id="IPR026444">
    <property type="entry name" value="Secre_tail"/>
</dbReference>
<dbReference type="InterPro" id="IPR003368">
    <property type="entry name" value="POMP_repeat"/>
</dbReference>
<dbReference type="SMART" id="SM00710">
    <property type="entry name" value="PbH1"/>
    <property type="match status" value="6"/>
</dbReference>
<gene>
    <name evidence="10" type="ORF">EHT25_29830</name>
</gene>
<name>A0A3P1BDI4_9BACT</name>
<comment type="subcellular location">
    <subcellularLocation>
        <location evidence="1">Cell envelope</location>
    </subcellularLocation>
    <subcellularLocation>
        <location evidence="2">Cell outer membrane</location>
    </subcellularLocation>
    <subcellularLocation>
        <location evidence="3">Secreted</location>
    </subcellularLocation>
</comment>
<evidence type="ECO:0000313" key="10">
    <source>
        <dbReference type="EMBL" id="RRA99169.1"/>
    </source>
</evidence>
<dbReference type="OrthoDB" id="960258at2"/>
<dbReference type="InterPro" id="IPR059226">
    <property type="entry name" value="Choice_anch_Q_dom"/>
</dbReference>
<evidence type="ECO:0000256" key="3">
    <source>
        <dbReference type="ARBA" id="ARBA00004613"/>
    </source>
</evidence>
<dbReference type="SUPFAM" id="SSF49313">
    <property type="entry name" value="Cadherin-like"/>
    <property type="match status" value="1"/>
</dbReference>
<dbReference type="Pfam" id="PF05345">
    <property type="entry name" value="He_PIG"/>
    <property type="match status" value="1"/>
</dbReference>
<dbReference type="InterPro" id="IPR007110">
    <property type="entry name" value="Ig-like_dom"/>
</dbReference>
<keyword evidence="6" id="KW-0472">Membrane</keyword>
<dbReference type="RefSeq" id="WP_124879083.1">
    <property type="nucleotide sequence ID" value="NZ_RQJO01000015.1"/>
</dbReference>
<feature type="domain" description="Ig-like" evidence="9">
    <location>
        <begin position="397"/>
        <end position="475"/>
    </location>
</feature>
<keyword evidence="5 8" id="KW-0732">Signal</keyword>
<accession>A0A3P1BDI4</accession>
<dbReference type="InterPro" id="IPR006626">
    <property type="entry name" value="PbH1"/>
</dbReference>
<dbReference type="Gene3D" id="2.60.40.10">
    <property type="entry name" value="Immunoglobulins"/>
    <property type="match status" value="2"/>
</dbReference>
<protein>
    <submittedName>
        <fullName evidence="10">T9SS C-terminal target domain-containing protein</fullName>
    </submittedName>
</protein>
<dbReference type="InterPro" id="IPR013783">
    <property type="entry name" value="Ig-like_fold"/>
</dbReference>
<dbReference type="InterPro" id="IPR015919">
    <property type="entry name" value="Cadherin-like_sf"/>
</dbReference>
<reference evidence="10 11" key="1">
    <citation type="submission" date="2018-11" db="EMBL/GenBank/DDBJ databases">
        <authorList>
            <person name="Zhou Z."/>
            <person name="Wang G."/>
        </authorList>
    </citation>
    <scope>NUCLEOTIDE SEQUENCE [LARGE SCALE GENOMIC DNA]</scope>
    <source>
        <strain evidence="10 11">KCTC52004</strain>
    </source>
</reference>
<evidence type="ECO:0000256" key="4">
    <source>
        <dbReference type="ARBA" id="ARBA00022525"/>
    </source>
</evidence>
<dbReference type="NCBIfam" id="NF041518">
    <property type="entry name" value="choice_anch_Q"/>
    <property type="match status" value="1"/>
</dbReference>
<evidence type="ECO:0000256" key="1">
    <source>
        <dbReference type="ARBA" id="ARBA00004196"/>
    </source>
</evidence>
<organism evidence="10 11">
    <name type="scientific">Larkinella rosea</name>
    <dbReference type="NCBI Taxonomy" id="2025312"/>
    <lineage>
        <taxon>Bacteria</taxon>
        <taxon>Pseudomonadati</taxon>
        <taxon>Bacteroidota</taxon>
        <taxon>Cytophagia</taxon>
        <taxon>Cytophagales</taxon>
        <taxon>Spirosomataceae</taxon>
        <taxon>Larkinella</taxon>
    </lineage>
</organism>
<evidence type="ECO:0000259" key="9">
    <source>
        <dbReference type="PROSITE" id="PS50835"/>
    </source>
</evidence>
<dbReference type="Pfam" id="PF02415">
    <property type="entry name" value="Chlam_PMP"/>
    <property type="match status" value="1"/>
</dbReference>
<keyword evidence="4" id="KW-0964">Secreted</keyword>
<dbReference type="NCBIfam" id="TIGR04183">
    <property type="entry name" value="Por_Secre_tail"/>
    <property type="match status" value="1"/>
</dbReference>
<evidence type="ECO:0000256" key="6">
    <source>
        <dbReference type="ARBA" id="ARBA00023136"/>
    </source>
</evidence>
<dbReference type="InterPro" id="IPR011050">
    <property type="entry name" value="Pectin_lyase_fold/virulence"/>
</dbReference>
<feature type="chain" id="PRO_5018053541" evidence="8">
    <location>
        <begin position="32"/>
        <end position="1281"/>
    </location>
</feature>
<dbReference type="SMART" id="SM00089">
    <property type="entry name" value="PKD"/>
    <property type="match status" value="3"/>
</dbReference>
<dbReference type="GO" id="GO:0005509">
    <property type="term" value="F:calcium ion binding"/>
    <property type="evidence" value="ECO:0007669"/>
    <property type="project" value="InterPro"/>
</dbReference>
<dbReference type="GO" id="GO:0009279">
    <property type="term" value="C:cell outer membrane"/>
    <property type="evidence" value="ECO:0007669"/>
    <property type="project" value="UniProtKB-SubCell"/>
</dbReference>
<dbReference type="SUPFAM" id="SSF51126">
    <property type="entry name" value="Pectin lyase-like"/>
    <property type="match status" value="1"/>
</dbReference>
<dbReference type="GO" id="GO:0005576">
    <property type="term" value="C:extracellular region"/>
    <property type="evidence" value="ECO:0007669"/>
    <property type="project" value="UniProtKB-SubCell"/>
</dbReference>
<evidence type="ECO:0000256" key="5">
    <source>
        <dbReference type="ARBA" id="ARBA00022729"/>
    </source>
</evidence>
<dbReference type="Proteomes" id="UP000271925">
    <property type="component" value="Unassembled WGS sequence"/>
</dbReference>
<evidence type="ECO:0000256" key="7">
    <source>
        <dbReference type="ARBA" id="ARBA00023237"/>
    </source>
</evidence>
<comment type="caution">
    <text evidence="10">The sequence shown here is derived from an EMBL/GenBank/DDBJ whole genome shotgun (WGS) entry which is preliminary data.</text>
</comment>
<evidence type="ECO:0000313" key="11">
    <source>
        <dbReference type="Proteomes" id="UP000271925"/>
    </source>
</evidence>
<dbReference type="PROSITE" id="PS50835">
    <property type="entry name" value="IG_LIKE"/>
    <property type="match status" value="1"/>
</dbReference>
<dbReference type="InterPro" id="IPR036179">
    <property type="entry name" value="Ig-like_dom_sf"/>
</dbReference>
<dbReference type="InterPro" id="IPR022409">
    <property type="entry name" value="PKD/Chitinase_dom"/>
</dbReference>
<dbReference type="EMBL" id="RQJO01000015">
    <property type="protein sequence ID" value="RRA99169.1"/>
    <property type="molecule type" value="Genomic_DNA"/>
</dbReference>
<dbReference type="InterPro" id="IPR012334">
    <property type="entry name" value="Pectin_lyas_fold"/>
</dbReference>
<sequence>MQTRVCFYGRPNFLRWMGLCGFILLLAGSLADVQAQQTRYVKTNGSGDGTANWANASNDLQAVINASSSGDQIWVAAGTYKPTTGTDRTIAYAMKEGVAIYGGFKGTETQFSDRPTINLTTPSSTTLSGDIGQAGNSDDNSYHIIYNNNNGLSAAAVLDGFVMKGGKTEENIFSASGTALHNFYSSPTIRNCTFTNNQAASTDGGAVLNSSSNSTFTNCNFVGNMAVRGGALAINFGNITLTNCSFSHNSASQSGAALEVIIGGTLTVINCSFSGNSATNTAGVLYNESTAIFKNCILWGNSPNDLYAPSYNSPTTTVTNSIIAQSGYAGQNGNSSQDPLFVDATNDNLRLLPCSPALNVGDNAANTTPKDLDDNTRIYGSTIDLGAFEVQRQPIIPTVITTQPATSSAVCAGSNLIVSVVASGPNLVYTWKKNGQVIGTNSPNLQLSNVSAADASTYTVDVTGDCNTVTSRVFTLAVNTNPESSLSKNGDISCSNPLVTLTAPASNGATYHFSNGATQISSGNTATVSEAGTYSVVVTNPSGCTASASIEVTSDKTAPSSVSLTASGAISCTNPTVTLTASPATGVTYAFSTGTTPGTSENTAAVSQAGTYSVVVTSPNGCTAVASVEVTGNKTPPTAGITPTATALNCTLPSATLTAKGGGTYQWSTGANTTEITVSEAGTYSVVVTNPSGCTASASIEVTSDKTAPSSVSLTASGAISCTNPTVTLTASPATGVTYAFSTGTTPGTSENTAAVSQAGTYSVVVTSPNGCTAVANVEVTGNKTPPAAPTLALTAGTTLPILQNTPAVSLTISGCASGLLTWSGSNQTQGTSSEISIPTSATGTLIYSATCTSGVCTSAPGQLSVVIEASLVSGSFDGFINGADCSSFRGWAWDRNKGNTAVSVDILDGSRVIQTLLADQFRQDLADAGKGNGKHGFRFTIPDQLKDGNPHLLSARVAGSNFILKDSPKALICQGNPTPSANKPPQPPTPTVLIAPLVAQVGVPFSGTLVAFTDPENGSLTYTLTNLPDGLSLNSATRVISGTPTVANTFVLIYAATDEEGATNSVSFNLTVNPAATTSVTGNFEGYLDKLDCGGIRGWVWDRSKPNTPFTVEFYTETSPGQVTVLGSTLANIYRSDLKDAGKGNGAHAYNFTAPASLANGTLVNARVLGSNYVLKGSPKAYQCANARLAAETAPELEVVIFGNPVRTDAVQFAIQGAANQAVRLLLTNLQGHIVQEKQIPAGEANASHQLSLGGEPAGVLLLRVSTPGRFKTVKIIKAN</sequence>
<keyword evidence="11" id="KW-1185">Reference proteome</keyword>
<dbReference type="Gene3D" id="2.160.20.10">
    <property type="entry name" value="Single-stranded right-handed beta-helix, Pectin lyase-like"/>
    <property type="match status" value="1"/>
</dbReference>
<dbReference type="InterPro" id="IPR006644">
    <property type="entry name" value="Cadg"/>
</dbReference>
<evidence type="ECO:0000256" key="8">
    <source>
        <dbReference type="SAM" id="SignalP"/>
    </source>
</evidence>
<feature type="signal peptide" evidence="8">
    <location>
        <begin position="1"/>
        <end position="31"/>
    </location>
</feature>
<keyword evidence="7" id="KW-0998">Cell outer membrane</keyword>
<dbReference type="SUPFAM" id="SSF48726">
    <property type="entry name" value="Immunoglobulin"/>
    <property type="match status" value="1"/>
</dbReference>
<proteinExistence type="predicted"/>
<dbReference type="SMART" id="SM00736">
    <property type="entry name" value="CADG"/>
    <property type="match status" value="1"/>
</dbReference>
<evidence type="ECO:0000256" key="2">
    <source>
        <dbReference type="ARBA" id="ARBA00004442"/>
    </source>
</evidence>